<evidence type="ECO:0000313" key="9">
    <source>
        <dbReference type="Proteomes" id="UP000887566"/>
    </source>
</evidence>
<reference evidence="10" key="1">
    <citation type="submission" date="2022-11" db="UniProtKB">
        <authorList>
            <consortium name="WormBaseParasite"/>
        </authorList>
    </citation>
    <scope>IDENTIFICATION</scope>
</reference>
<sequence length="825" mass="90160">MNNFERTTPFRRTISLRDLAIDLFRWPHRRYHRRSSQCRSNETNQRQPARPLASQESLMSLMSSSGGTSGFCAANSPLSPRAPKKSLRSGSSGSSRGSYGDLHGKKLSNGTSSRRSYPLNGLFPAAAKSVATSSQRSTYGVGGGPSPAALPPPLPDGLTIRPQFNLASVTVPSEFDASFLGREWVYRDVHEALVRSSTDGTRAMLIHGAAGSGKSAVVRQLILNSPFYGQDDFDTRGSLDSGFVNGSRLSLVSQSGAGGGANGPIFQSRNYEWLRAVASRIVAYHCCRVESGPTCSVAEFVSNLAATLASAPMLRSYAELLTNDPELQPLVTLEKCIISDPAVVLTCRTENTDLLESVGARRLALDDAMLDERVWRDCRLYVDYRLATSVQLQENVCATTGVPDGDDPLSHFATYVVGLAKGNMLYLRLVLDLIELDRLRLKSANYSVLPVNLVEVFQLMFNLKFNTARAFERIASVLSIMLASLRPMDLTAICQIINAGLTGDYVSLEDVKERLAQLSEFVIEMPDCTFVPVHPSFRDWLMRRQDGGNFKFFVDIRQGHMLLALWLSRRGGLRADEMLELGHHLLKAHPYKHLRPMVDSAASNGLIAPPVVAGVSGRDCQLVWIQQSAKDLPRALCSDRNVAFPNTKVSRLLLLAGADPDAALEDGQPLLCRAASAGQSDFCALLIEFDADIDIVEPSKSRSPLMLAAAAGHLDVVQILHQHGASLSKVDADEKCALVHAAEGGHVSIVSFLLECVWSAAGDTYRTTAIHRAFVLAAASGRTKVPISYFFHDISTVQCSHSYRYSSLDTVRHRIIDSMPSYYCK</sequence>
<feature type="compositionally biased region" description="Low complexity" evidence="6">
    <location>
        <begin position="88"/>
        <end position="98"/>
    </location>
</feature>
<dbReference type="Pfam" id="PF25520">
    <property type="entry name" value="AAA_lid_TANC1"/>
    <property type="match status" value="1"/>
</dbReference>
<name>A0A914XAG1_9BILA</name>
<keyword evidence="9" id="KW-1185">Reference proteome</keyword>
<feature type="compositionally biased region" description="Polar residues" evidence="6">
    <location>
        <begin position="37"/>
        <end position="47"/>
    </location>
</feature>
<evidence type="ECO:0000256" key="4">
    <source>
        <dbReference type="ARBA" id="ARBA00023043"/>
    </source>
</evidence>
<dbReference type="PROSITE" id="PS50297">
    <property type="entry name" value="ANK_REP_REGION"/>
    <property type="match status" value="1"/>
</dbReference>
<protein>
    <submittedName>
        <fullName evidence="10">Uncharacterized protein</fullName>
    </submittedName>
</protein>
<dbReference type="SMART" id="SM00248">
    <property type="entry name" value="ANK"/>
    <property type="match status" value="3"/>
</dbReference>
<dbReference type="Gene3D" id="1.25.40.20">
    <property type="entry name" value="Ankyrin repeat-containing domain"/>
    <property type="match status" value="1"/>
</dbReference>
<evidence type="ECO:0000259" key="8">
    <source>
        <dbReference type="Pfam" id="PF25521"/>
    </source>
</evidence>
<dbReference type="SUPFAM" id="SSF52540">
    <property type="entry name" value="P-loop containing nucleoside triphosphate hydrolases"/>
    <property type="match status" value="1"/>
</dbReference>
<dbReference type="InterPro" id="IPR027417">
    <property type="entry name" value="P-loop_NTPase"/>
</dbReference>
<evidence type="ECO:0000256" key="2">
    <source>
        <dbReference type="ARBA" id="ARBA00022737"/>
    </source>
</evidence>
<keyword evidence="3" id="KW-0802">TPR repeat</keyword>
<organism evidence="9 10">
    <name type="scientific">Plectus sambesii</name>
    <dbReference type="NCBI Taxonomy" id="2011161"/>
    <lineage>
        <taxon>Eukaryota</taxon>
        <taxon>Metazoa</taxon>
        <taxon>Ecdysozoa</taxon>
        <taxon>Nematoda</taxon>
        <taxon>Chromadorea</taxon>
        <taxon>Plectida</taxon>
        <taxon>Plectina</taxon>
        <taxon>Plectoidea</taxon>
        <taxon>Plectidae</taxon>
        <taxon>Plectus</taxon>
    </lineage>
</organism>
<dbReference type="AlphaFoldDB" id="A0A914XAG1"/>
<dbReference type="WBParaSite" id="PSAMB.scaffold673size44094.g8054.t1">
    <property type="protein sequence ID" value="PSAMB.scaffold673size44094.g8054.t1"/>
    <property type="gene ID" value="PSAMB.scaffold673size44094.g8054"/>
</dbReference>
<feature type="compositionally biased region" description="Low complexity" evidence="6">
    <location>
        <begin position="57"/>
        <end position="66"/>
    </location>
</feature>
<dbReference type="InterPro" id="IPR002110">
    <property type="entry name" value="Ankyrin_rpt"/>
</dbReference>
<feature type="domain" description="TANC1/2-like AAA+ ATPase lid" evidence="7">
    <location>
        <begin position="366"/>
        <end position="462"/>
    </location>
</feature>
<dbReference type="Pfam" id="PF12796">
    <property type="entry name" value="Ank_2"/>
    <property type="match status" value="1"/>
</dbReference>
<dbReference type="InterPro" id="IPR050889">
    <property type="entry name" value="Dendritic_Spine_Reg/Scaffold"/>
</dbReference>
<accession>A0A914XAG1</accession>
<keyword evidence="2" id="KW-0677">Repeat</keyword>
<evidence type="ECO:0000256" key="5">
    <source>
        <dbReference type="PROSITE-ProRule" id="PRU00023"/>
    </source>
</evidence>
<evidence type="ECO:0000313" key="10">
    <source>
        <dbReference type="WBParaSite" id="PSAMB.scaffold673size44094.g8054.t1"/>
    </source>
</evidence>
<feature type="repeat" description="ANK" evidence="5">
    <location>
        <begin position="700"/>
        <end position="732"/>
    </location>
</feature>
<evidence type="ECO:0000259" key="7">
    <source>
        <dbReference type="Pfam" id="PF25520"/>
    </source>
</evidence>
<dbReference type="Proteomes" id="UP000887566">
    <property type="component" value="Unplaced"/>
</dbReference>
<keyword evidence="4 5" id="KW-0040">ANK repeat</keyword>
<dbReference type="SUPFAM" id="SSF48403">
    <property type="entry name" value="Ankyrin repeat"/>
    <property type="match status" value="1"/>
</dbReference>
<keyword evidence="1" id="KW-0597">Phosphoprotein</keyword>
<dbReference type="PANTHER" id="PTHR24166">
    <property type="entry name" value="ROLLING PEBBLES, ISOFORM B"/>
    <property type="match status" value="1"/>
</dbReference>
<dbReference type="InterPro" id="IPR058018">
    <property type="entry name" value="AAA_lid_TANC1/2"/>
</dbReference>
<evidence type="ECO:0000256" key="1">
    <source>
        <dbReference type="ARBA" id="ARBA00022553"/>
    </source>
</evidence>
<evidence type="ECO:0000256" key="3">
    <source>
        <dbReference type="ARBA" id="ARBA00022803"/>
    </source>
</evidence>
<dbReference type="InterPro" id="IPR036770">
    <property type="entry name" value="Ankyrin_rpt-contain_sf"/>
</dbReference>
<dbReference type="InterPro" id="IPR058056">
    <property type="entry name" value="WH_TANC1/2"/>
</dbReference>
<proteinExistence type="predicted"/>
<feature type="domain" description="TANC1/2-like winged helix" evidence="8">
    <location>
        <begin position="464"/>
        <end position="631"/>
    </location>
</feature>
<feature type="region of interest" description="Disordered" evidence="6">
    <location>
        <begin position="32"/>
        <end position="115"/>
    </location>
</feature>
<dbReference type="PANTHER" id="PTHR24166:SF55">
    <property type="entry name" value="ROLLING PEBBLES, ISOFORM B"/>
    <property type="match status" value="1"/>
</dbReference>
<evidence type="ECO:0000256" key="6">
    <source>
        <dbReference type="SAM" id="MobiDB-lite"/>
    </source>
</evidence>
<dbReference type="Pfam" id="PF25521">
    <property type="entry name" value="WHD_TANC1"/>
    <property type="match status" value="1"/>
</dbReference>
<dbReference type="PROSITE" id="PS50088">
    <property type="entry name" value="ANK_REPEAT"/>
    <property type="match status" value="1"/>
</dbReference>